<reference evidence="1" key="1">
    <citation type="submission" date="2021-03" db="EMBL/GenBank/DDBJ databases">
        <authorList>
            <consortium name="DOE Joint Genome Institute"/>
            <person name="Ahrendt S."/>
            <person name="Looney B.P."/>
            <person name="Miyauchi S."/>
            <person name="Morin E."/>
            <person name="Drula E."/>
            <person name="Courty P.E."/>
            <person name="Chicoki N."/>
            <person name="Fauchery L."/>
            <person name="Kohler A."/>
            <person name="Kuo A."/>
            <person name="Labutti K."/>
            <person name="Pangilinan J."/>
            <person name="Lipzen A."/>
            <person name="Riley R."/>
            <person name="Andreopoulos W."/>
            <person name="He G."/>
            <person name="Johnson J."/>
            <person name="Barry K.W."/>
            <person name="Grigoriev I.V."/>
            <person name="Nagy L."/>
            <person name="Hibbett D."/>
            <person name="Henrissat B."/>
            <person name="Matheny P.B."/>
            <person name="Labbe J."/>
            <person name="Martin F."/>
        </authorList>
    </citation>
    <scope>NUCLEOTIDE SEQUENCE</scope>
    <source>
        <strain evidence="1">HHB10654</strain>
    </source>
</reference>
<reference evidence="1" key="2">
    <citation type="journal article" date="2022" name="New Phytol.">
        <title>Evolutionary transition to the ectomycorrhizal habit in the genomes of a hyperdiverse lineage of mushroom-forming fungi.</title>
        <authorList>
            <person name="Looney B."/>
            <person name="Miyauchi S."/>
            <person name="Morin E."/>
            <person name="Drula E."/>
            <person name="Courty P.E."/>
            <person name="Kohler A."/>
            <person name="Kuo A."/>
            <person name="LaButti K."/>
            <person name="Pangilinan J."/>
            <person name="Lipzen A."/>
            <person name="Riley R."/>
            <person name="Andreopoulos W."/>
            <person name="He G."/>
            <person name="Johnson J."/>
            <person name="Nolan M."/>
            <person name="Tritt A."/>
            <person name="Barry K.W."/>
            <person name="Grigoriev I.V."/>
            <person name="Nagy L.G."/>
            <person name="Hibbett D."/>
            <person name="Henrissat B."/>
            <person name="Matheny P.B."/>
            <person name="Labbe J."/>
            <person name="Martin F.M."/>
        </authorList>
    </citation>
    <scope>NUCLEOTIDE SEQUENCE</scope>
    <source>
        <strain evidence="1">HHB10654</strain>
    </source>
</reference>
<evidence type="ECO:0000313" key="2">
    <source>
        <dbReference type="Proteomes" id="UP000814140"/>
    </source>
</evidence>
<dbReference type="Proteomes" id="UP000814140">
    <property type="component" value="Unassembled WGS sequence"/>
</dbReference>
<keyword evidence="2" id="KW-1185">Reference proteome</keyword>
<accession>A0ACB8T3B0</accession>
<protein>
    <submittedName>
        <fullName evidence="1">WD40 repeat-like protein</fullName>
    </submittedName>
</protein>
<organism evidence="1 2">
    <name type="scientific">Artomyces pyxidatus</name>
    <dbReference type="NCBI Taxonomy" id="48021"/>
    <lineage>
        <taxon>Eukaryota</taxon>
        <taxon>Fungi</taxon>
        <taxon>Dikarya</taxon>
        <taxon>Basidiomycota</taxon>
        <taxon>Agaricomycotina</taxon>
        <taxon>Agaricomycetes</taxon>
        <taxon>Russulales</taxon>
        <taxon>Auriscalpiaceae</taxon>
        <taxon>Artomyces</taxon>
    </lineage>
</organism>
<evidence type="ECO:0000313" key="1">
    <source>
        <dbReference type="EMBL" id="KAI0063229.1"/>
    </source>
</evidence>
<name>A0ACB8T3B0_9AGAM</name>
<sequence>MGKHARKRQRTTKASNKEQIPLGAKVSLTDDASKDDEERRLESLLFGTPYIPSGKNKETVITVGERDEGREEMDAAGELGGLLDTDLFFVDDNTSSKPVDATETGMDTNFLDGLEATGSEENFGGFEEEDEAGPSGADHLLLDSETPKPFPQSRKAPAWTDPDDTSLQVNLASSSRLRKLRDAPGEDVVGGREYERRLRRQFEKINPTPEWAVKARKRQSKRQRGASSDEDSAEEDIENLVASTNGIVGKGRRQRLEPGILAIERLRDANQAAPAEGKVEVVQFHPSPQVPILLTCSADRRTRLFNIDGHTNPHLQTLHIPSLPVTNAQFHPSGSSILLTGQRPYFYTYDLQSGSTMRSPRGLWGTTFNASNPGTEDLSMEISAFDSSGEVLAIAGRRGYVHLVDWKSGTGQVVGSVKANTAVKALWWTRGPGSNGRELMTLGEDAEVYLWDVGERRCVRRWKDDGGFGSRVLSGDRAGSYLAVGSRSGIVNVYGSDAASSSGGDHPKPLKAIGNLTTSISSVRFNHDSQLLAIASNTKKDQMRLIHLPSLTSFSNWPTSSTPLGHVTSIDFSTGSEYVAVGNSRGRVLLYHLRDFEF</sequence>
<gene>
    <name evidence="1" type="ORF">BV25DRAFT_1854931</name>
</gene>
<comment type="caution">
    <text evidence="1">The sequence shown here is derived from an EMBL/GenBank/DDBJ whole genome shotgun (WGS) entry which is preliminary data.</text>
</comment>
<dbReference type="EMBL" id="MU277204">
    <property type="protein sequence ID" value="KAI0063229.1"/>
    <property type="molecule type" value="Genomic_DNA"/>
</dbReference>
<proteinExistence type="predicted"/>